<sequence length="411" mass="48271">MKTLHKTIAILLYIISFFGYSQTVDQFDYKSDLNGIQDQWHTIELTDHIIGQCNQRLSDIRVFGITASNDTIIAPYILDFQPKKVTTKEVEFKQINSVQNSKGYYYTFALSNQEAINQIQLVFGIDNFDWKVALEGSQNQKEWYTIVKDYRLLSIKNDHMDYQFTDLNFPSSNYPYFRLKIESKEKPQLTSAKITQKIVDEGNIKNYTPQHFQVNEIKKQNTSEIEVDFGKKVRINHLKFTFNNTFDFYRNASIKYLADSVKTEKGWKYSYVRLKNYTFNSVDKNEVNFKSTTIQKLKIEIYNRQNQPLTIGSIQAEGNRYSLLTRFTEEAKYFIAYDGLKVYAVDYDIKHFRKNIPENLSKLTLSTPIKIKKVEKEKEAPLFENEMWLWAIMLIMVVVLGGFAVKMMKAE</sequence>
<evidence type="ECO:0008006" key="4">
    <source>
        <dbReference type="Google" id="ProtNLM"/>
    </source>
</evidence>
<keyword evidence="3" id="KW-1185">Reference proteome</keyword>
<keyword evidence="1" id="KW-1133">Transmembrane helix</keyword>
<reference evidence="2 3" key="1">
    <citation type="journal article" date="2012" name="Int. J. Syst. Evol. Microbiol.">
        <title>Flammeovirga pacifica sp. nov., isolated from deep-sea sediment.</title>
        <authorList>
            <person name="Xu H."/>
            <person name="Fu Y."/>
            <person name="Yang N."/>
            <person name="Ding Z."/>
            <person name="Lai Q."/>
            <person name="Zeng R."/>
        </authorList>
    </citation>
    <scope>NUCLEOTIDE SEQUENCE [LARGE SCALE GENOMIC DNA]</scope>
    <source>
        <strain evidence="3">DSM 24597 / LMG 26175 / WPAGA1</strain>
    </source>
</reference>
<evidence type="ECO:0000313" key="3">
    <source>
        <dbReference type="Proteomes" id="UP000179797"/>
    </source>
</evidence>
<keyword evidence="1" id="KW-0472">Membrane</keyword>
<comment type="caution">
    <text evidence="2">The sequence shown here is derived from an EMBL/GenBank/DDBJ whole genome shotgun (WGS) entry which is preliminary data.</text>
</comment>
<proteinExistence type="predicted"/>
<dbReference type="EMBL" id="JRYR02000002">
    <property type="protein sequence ID" value="OHX64458.1"/>
    <property type="molecule type" value="Genomic_DNA"/>
</dbReference>
<dbReference type="OrthoDB" id="994644at2"/>
<organism evidence="2 3">
    <name type="scientific">Flammeovirga pacifica</name>
    <dbReference type="NCBI Taxonomy" id="915059"/>
    <lineage>
        <taxon>Bacteria</taxon>
        <taxon>Pseudomonadati</taxon>
        <taxon>Bacteroidota</taxon>
        <taxon>Cytophagia</taxon>
        <taxon>Cytophagales</taxon>
        <taxon>Flammeovirgaceae</taxon>
        <taxon>Flammeovirga</taxon>
    </lineage>
</organism>
<protein>
    <recommendedName>
        <fullName evidence="4">DUF3999 domain-containing protein</fullName>
    </recommendedName>
</protein>
<keyword evidence="1" id="KW-0812">Transmembrane</keyword>
<accession>A0A1S1YTW6</accession>
<dbReference type="Proteomes" id="UP000179797">
    <property type="component" value="Unassembled WGS sequence"/>
</dbReference>
<evidence type="ECO:0000256" key="1">
    <source>
        <dbReference type="SAM" id="Phobius"/>
    </source>
</evidence>
<name>A0A1S1YTW6_FLAPC</name>
<dbReference type="STRING" id="915059.NH26_23010"/>
<dbReference type="Gene3D" id="2.60.120.260">
    <property type="entry name" value="Galactose-binding domain-like"/>
    <property type="match status" value="1"/>
</dbReference>
<gene>
    <name evidence="2" type="ORF">NH26_23010</name>
</gene>
<feature type="transmembrane region" description="Helical" evidence="1">
    <location>
        <begin position="387"/>
        <end position="405"/>
    </location>
</feature>
<dbReference type="RefSeq" id="WP_044227635.1">
    <property type="nucleotide sequence ID" value="NZ_JRYR02000002.1"/>
</dbReference>
<evidence type="ECO:0000313" key="2">
    <source>
        <dbReference type="EMBL" id="OHX64458.1"/>
    </source>
</evidence>
<dbReference type="AlphaFoldDB" id="A0A1S1YTW6"/>